<dbReference type="STRING" id="927083.DB32_000147"/>
<dbReference type="RefSeq" id="WP_053230480.1">
    <property type="nucleotide sequence ID" value="NZ_CP011125.1"/>
</dbReference>
<dbReference type="InterPro" id="IPR019587">
    <property type="entry name" value="Polyketide_cyclase/dehydratase"/>
</dbReference>
<reference evidence="1 2" key="1">
    <citation type="submission" date="2015-03" db="EMBL/GenBank/DDBJ databases">
        <title>Genome assembly of Sandaracinus amylolyticus DSM 53668.</title>
        <authorList>
            <person name="Sharma G."/>
            <person name="Subramanian S."/>
        </authorList>
    </citation>
    <scope>NUCLEOTIDE SEQUENCE [LARGE SCALE GENOMIC DNA]</scope>
    <source>
        <strain evidence="1 2">DSM 53668</strain>
    </source>
</reference>
<dbReference type="OrthoDB" id="6024794at2"/>
<dbReference type="CDD" id="cd07821">
    <property type="entry name" value="PYR_PYL_RCAR_like"/>
    <property type="match status" value="1"/>
</dbReference>
<dbReference type="InterPro" id="IPR023393">
    <property type="entry name" value="START-like_dom_sf"/>
</dbReference>
<dbReference type="Gene3D" id="3.30.530.20">
    <property type="match status" value="1"/>
</dbReference>
<dbReference type="Proteomes" id="UP000034883">
    <property type="component" value="Chromosome"/>
</dbReference>
<dbReference type="Pfam" id="PF10604">
    <property type="entry name" value="Polyketide_cyc2"/>
    <property type="match status" value="1"/>
</dbReference>
<dbReference type="SUPFAM" id="SSF55961">
    <property type="entry name" value="Bet v1-like"/>
    <property type="match status" value="1"/>
</dbReference>
<keyword evidence="2" id="KW-1185">Reference proteome</keyword>
<gene>
    <name evidence="1" type="ORF">DB32_000147</name>
</gene>
<sequence length="131" mass="14350">MASIRREISIDAPADRVWGAFRDVGAVHTKLARGFVTDCRLEDGARVVTFANGFVARELLVDVDDARRRIAYSARAERIAHHHASFEVIAEGDARTRVIWVADVLPNEMAGPIAAMMDQGCAAMKKTLESA</sequence>
<accession>A0A0F6SD84</accession>
<dbReference type="KEGG" id="samy:DB32_000147"/>
<proteinExistence type="predicted"/>
<name>A0A0F6SD84_9BACT</name>
<evidence type="ECO:0000313" key="1">
    <source>
        <dbReference type="EMBL" id="AKF02999.1"/>
    </source>
</evidence>
<evidence type="ECO:0008006" key="3">
    <source>
        <dbReference type="Google" id="ProtNLM"/>
    </source>
</evidence>
<dbReference type="EMBL" id="CP011125">
    <property type="protein sequence ID" value="AKF02999.1"/>
    <property type="molecule type" value="Genomic_DNA"/>
</dbReference>
<dbReference type="AlphaFoldDB" id="A0A0F6SD84"/>
<evidence type="ECO:0000313" key="2">
    <source>
        <dbReference type="Proteomes" id="UP000034883"/>
    </source>
</evidence>
<organism evidence="1 2">
    <name type="scientific">Sandaracinus amylolyticus</name>
    <dbReference type="NCBI Taxonomy" id="927083"/>
    <lineage>
        <taxon>Bacteria</taxon>
        <taxon>Pseudomonadati</taxon>
        <taxon>Myxococcota</taxon>
        <taxon>Polyangia</taxon>
        <taxon>Polyangiales</taxon>
        <taxon>Sandaracinaceae</taxon>
        <taxon>Sandaracinus</taxon>
    </lineage>
</organism>
<protein>
    <recommendedName>
        <fullName evidence="3">Polyketide cyclase/dehydrase</fullName>
    </recommendedName>
</protein>